<protein>
    <submittedName>
        <fullName evidence="3">OLC1v1032441C2</fullName>
    </submittedName>
</protein>
<keyword evidence="1" id="KW-0862">Zinc</keyword>
<dbReference type="GO" id="GO:0050821">
    <property type="term" value="P:protein stabilization"/>
    <property type="evidence" value="ECO:0007669"/>
    <property type="project" value="TreeGrafter"/>
</dbReference>
<evidence type="ECO:0000259" key="2">
    <source>
        <dbReference type="PROSITE" id="PS51501"/>
    </source>
</evidence>
<dbReference type="GO" id="GO:0030150">
    <property type="term" value="P:protein import into mitochondrial matrix"/>
    <property type="evidence" value="ECO:0007669"/>
    <property type="project" value="TreeGrafter"/>
</dbReference>
<keyword evidence="1" id="KW-0479">Metal-binding</keyword>
<dbReference type="GO" id="GO:0006457">
    <property type="term" value="P:protein folding"/>
    <property type="evidence" value="ECO:0007669"/>
    <property type="project" value="TreeGrafter"/>
</dbReference>
<dbReference type="Proteomes" id="UP001161247">
    <property type="component" value="Chromosome 2"/>
</dbReference>
<dbReference type="Pfam" id="PF05180">
    <property type="entry name" value="zf-DNL"/>
    <property type="match status" value="1"/>
</dbReference>
<dbReference type="GO" id="GO:0008270">
    <property type="term" value="F:zinc ion binding"/>
    <property type="evidence" value="ECO:0007669"/>
    <property type="project" value="UniProtKB-KW"/>
</dbReference>
<dbReference type="GO" id="GO:0051087">
    <property type="term" value="F:protein-folding chaperone binding"/>
    <property type="evidence" value="ECO:0007669"/>
    <property type="project" value="TreeGrafter"/>
</dbReference>
<dbReference type="InterPro" id="IPR024158">
    <property type="entry name" value="Mt_import_TIM15"/>
</dbReference>
<sequence length="180" mass="19604">MLLLEEPMASSSTIFSNGVLNGLTTSNSSLFTNNRGRVPSSSLFFPSLSPEIVCNSSRLRLYHRRLPSKRFHGVPIFSCLVGESSGIGPGSGESSIPSDSSEKAEIDLKLPRRSLLVTFTCNACGERSAKLVNRVAYERGTVFVQCAGCFQHHKLVDNLGLVVEYNFREESDADSTADSH</sequence>
<feature type="domain" description="DNL-type" evidence="2">
    <location>
        <begin position="110"/>
        <end position="180"/>
    </location>
</feature>
<dbReference type="EMBL" id="OX459119">
    <property type="protein sequence ID" value="CAI9096330.1"/>
    <property type="molecule type" value="Genomic_DNA"/>
</dbReference>
<reference evidence="3" key="1">
    <citation type="submission" date="2023-03" db="EMBL/GenBank/DDBJ databases">
        <authorList>
            <person name="Julca I."/>
        </authorList>
    </citation>
    <scope>NUCLEOTIDE SEQUENCE</scope>
</reference>
<keyword evidence="1" id="KW-0863">Zinc-finger</keyword>
<evidence type="ECO:0000313" key="4">
    <source>
        <dbReference type="Proteomes" id="UP001161247"/>
    </source>
</evidence>
<evidence type="ECO:0000313" key="3">
    <source>
        <dbReference type="EMBL" id="CAI9096330.1"/>
    </source>
</evidence>
<dbReference type="AlphaFoldDB" id="A0AAV1CMU1"/>
<organism evidence="3 4">
    <name type="scientific">Oldenlandia corymbosa var. corymbosa</name>
    <dbReference type="NCBI Taxonomy" id="529605"/>
    <lineage>
        <taxon>Eukaryota</taxon>
        <taxon>Viridiplantae</taxon>
        <taxon>Streptophyta</taxon>
        <taxon>Embryophyta</taxon>
        <taxon>Tracheophyta</taxon>
        <taxon>Spermatophyta</taxon>
        <taxon>Magnoliopsida</taxon>
        <taxon>eudicotyledons</taxon>
        <taxon>Gunneridae</taxon>
        <taxon>Pentapetalae</taxon>
        <taxon>asterids</taxon>
        <taxon>lamiids</taxon>
        <taxon>Gentianales</taxon>
        <taxon>Rubiaceae</taxon>
        <taxon>Rubioideae</taxon>
        <taxon>Spermacoceae</taxon>
        <taxon>Hedyotis-Oldenlandia complex</taxon>
        <taxon>Oldenlandia</taxon>
    </lineage>
</organism>
<dbReference type="InterPro" id="IPR007853">
    <property type="entry name" value="Znf_DNL-typ"/>
</dbReference>
<dbReference type="PROSITE" id="PS51501">
    <property type="entry name" value="ZF_DNL"/>
    <property type="match status" value="1"/>
</dbReference>
<proteinExistence type="predicted"/>
<name>A0AAV1CMU1_OLDCO</name>
<dbReference type="PANTHER" id="PTHR20922">
    <property type="entry name" value="DNL-TYPE ZINC FINGER PROTEIN"/>
    <property type="match status" value="1"/>
</dbReference>
<gene>
    <name evidence="3" type="ORF">OLC1_LOCUS7110</name>
</gene>
<keyword evidence="4" id="KW-1185">Reference proteome</keyword>
<accession>A0AAV1CMU1</accession>
<dbReference type="PANTHER" id="PTHR20922:SF19">
    <property type="entry name" value="F24J5.3"/>
    <property type="match status" value="1"/>
</dbReference>
<evidence type="ECO:0000256" key="1">
    <source>
        <dbReference type="PROSITE-ProRule" id="PRU00834"/>
    </source>
</evidence>
<dbReference type="GO" id="GO:0005739">
    <property type="term" value="C:mitochondrion"/>
    <property type="evidence" value="ECO:0007669"/>
    <property type="project" value="TreeGrafter"/>
</dbReference>